<dbReference type="EMBL" id="JAZHXI010000020">
    <property type="protein sequence ID" value="KAL2061092.1"/>
    <property type="molecule type" value="Genomic_DNA"/>
</dbReference>
<proteinExistence type="predicted"/>
<dbReference type="PANTHER" id="PTHR11559">
    <property type="entry name" value="CARBOXYLESTERASE"/>
    <property type="match status" value="1"/>
</dbReference>
<dbReference type="InterPro" id="IPR050309">
    <property type="entry name" value="Type-B_Carboxylest/Lipase"/>
</dbReference>
<evidence type="ECO:0000313" key="4">
    <source>
        <dbReference type="Proteomes" id="UP001595075"/>
    </source>
</evidence>
<gene>
    <name evidence="3" type="ORF">VTL71DRAFT_9144</name>
</gene>
<sequence length="550" mass="59862">MPANWHSREDQQVYGGKLQARPGCGHGQRLLCSPDFNREETVAPKGNYASPPPPPTPAVRSAGGLSRIRSFSRPRAGIETPPAPALSSSADAERQEQGVSSIESIQDWPVSRFCRIRSDRHEATRFGTPKLYSGQASAGVVNATKLGPAAIGIPNGCQLEHGLIQHSLPVPDFPPQSDTECLNLSVTIPHDRIRAGRKLPVFVFIHGGGLAFGSGTWPQNDQAKIVCRSVELGKPIIGVVINYRTNIFGFLTSAELRKANFKANNGLRDQRVAFEWVREHIEGFGGDPRQVTALGQSAGAVSVTTLLQCPEQLFQRMVVLSGSCLLRRPVSLDTHEQFYLEFCKAQGFEGISGDDRIRAIEDRESLELLLKTPLSVPSLPALDHDLLNEEISFEKAKHWPDSQPPALPGLKWCKEIVFGDCEYDASIFARALNGRSSNVAQQLSDSLNRAMPGHETAIAALLDDYGISNTANNSSAFSDNIIKFINGQEPWQASSGESRVALVYGNDAGAGQLRKDEPESVGRRATIFRYQESIGFDALLNAVSDFLAGK</sequence>
<dbReference type="InterPro" id="IPR002018">
    <property type="entry name" value="CarbesteraseB"/>
</dbReference>
<dbReference type="SUPFAM" id="SSF53474">
    <property type="entry name" value="alpha/beta-Hydrolases"/>
    <property type="match status" value="1"/>
</dbReference>
<evidence type="ECO:0000256" key="1">
    <source>
        <dbReference type="SAM" id="MobiDB-lite"/>
    </source>
</evidence>
<dbReference type="Gene3D" id="3.40.50.1820">
    <property type="entry name" value="alpha/beta hydrolase"/>
    <property type="match status" value="1"/>
</dbReference>
<accession>A0ABR4BTW5</accession>
<protein>
    <recommendedName>
        <fullName evidence="2">Carboxylesterase type B domain-containing protein</fullName>
    </recommendedName>
</protein>
<dbReference type="InterPro" id="IPR029058">
    <property type="entry name" value="AB_hydrolase_fold"/>
</dbReference>
<comment type="caution">
    <text evidence="3">The sequence shown here is derived from an EMBL/GenBank/DDBJ whole genome shotgun (WGS) entry which is preliminary data.</text>
</comment>
<reference evidence="3 4" key="1">
    <citation type="journal article" date="2024" name="Commun. Biol.">
        <title>Comparative genomic analysis of thermophilic fungi reveals convergent evolutionary adaptations and gene losses.</title>
        <authorList>
            <person name="Steindorff A.S."/>
            <person name="Aguilar-Pontes M.V."/>
            <person name="Robinson A.J."/>
            <person name="Andreopoulos B."/>
            <person name="LaButti K."/>
            <person name="Kuo A."/>
            <person name="Mondo S."/>
            <person name="Riley R."/>
            <person name="Otillar R."/>
            <person name="Haridas S."/>
            <person name="Lipzen A."/>
            <person name="Grimwood J."/>
            <person name="Schmutz J."/>
            <person name="Clum A."/>
            <person name="Reid I.D."/>
            <person name="Moisan M.C."/>
            <person name="Butler G."/>
            <person name="Nguyen T.T.M."/>
            <person name="Dewar K."/>
            <person name="Conant G."/>
            <person name="Drula E."/>
            <person name="Henrissat B."/>
            <person name="Hansel C."/>
            <person name="Singer S."/>
            <person name="Hutchinson M.I."/>
            <person name="de Vries R.P."/>
            <person name="Natvig D.O."/>
            <person name="Powell A.J."/>
            <person name="Tsang A."/>
            <person name="Grigoriev I.V."/>
        </authorList>
    </citation>
    <scope>NUCLEOTIDE SEQUENCE [LARGE SCALE GENOMIC DNA]</scope>
    <source>
        <strain evidence="3 4">CBS 494.80</strain>
    </source>
</reference>
<feature type="compositionally biased region" description="Basic and acidic residues" evidence="1">
    <location>
        <begin position="1"/>
        <end position="11"/>
    </location>
</feature>
<evidence type="ECO:0000259" key="2">
    <source>
        <dbReference type="Pfam" id="PF00135"/>
    </source>
</evidence>
<name>A0ABR4BTW5_9HELO</name>
<dbReference type="Proteomes" id="UP001595075">
    <property type="component" value="Unassembled WGS sequence"/>
</dbReference>
<feature type="region of interest" description="Disordered" evidence="1">
    <location>
        <begin position="1"/>
        <end position="102"/>
    </location>
</feature>
<feature type="domain" description="Carboxylesterase type B" evidence="2">
    <location>
        <begin position="124"/>
        <end position="425"/>
    </location>
</feature>
<organism evidence="3 4">
    <name type="scientific">Oculimacula yallundae</name>
    <dbReference type="NCBI Taxonomy" id="86028"/>
    <lineage>
        <taxon>Eukaryota</taxon>
        <taxon>Fungi</taxon>
        <taxon>Dikarya</taxon>
        <taxon>Ascomycota</taxon>
        <taxon>Pezizomycotina</taxon>
        <taxon>Leotiomycetes</taxon>
        <taxon>Helotiales</taxon>
        <taxon>Ploettnerulaceae</taxon>
        <taxon>Oculimacula</taxon>
    </lineage>
</organism>
<dbReference type="Pfam" id="PF00135">
    <property type="entry name" value="COesterase"/>
    <property type="match status" value="1"/>
</dbReference>
<evidence type="ECO:0000313" key="3">
    <source>
        <dbReference type="EMBL" id="KAL2061092.1"/>
    </source>
</evidence>
<keyword evidence="4" id="KW-1185">Reference proteome</keyword>